<name>A0ABS3GSL4_9NEIS</name>
<dbReference type="Pfam" id="PF02386">
    <property type="entry name" value="TrkH"/>
    <property type="match status" value="1"/>
</dbReference>
<sequence length="484" mass="52708">MRKILAILYVLSKLIMLFSCTFLAPALVSILYRDGALDTFVTAAVAGLAIGLTLWSATRRYQRELKPRDGFILVTTLWVGFAITASFPFMLARPDMPFSHAFFEAMSGLTTTGSTVISGLDTLPASLNFWRHFLNWMGGMGIIVLAVAILPILGIGGMQLYKAETPGPMKDSKLAPRITETAKNLWLVYSGWTLAVALALKAAGLSWLDAVCHAFAALSLGGFSTRDSSVGAFDSLPVELILSFGMIVGAMNFATHFLALRQRSLRAYLRDPEAKAMLWLLLGSILTMSVYLWAHHVYDFPTALRHVSFNLISIATDSGFASVDYARWPIFVPLWMLFLSSITACSGSTCGGIKMVRTLMLSKQSINEMTRLLHPAAVQPVKIGGKVVPQDVMLSVMGFIFVYCMCIVILSFALIASGLDFLSAFTAVIASINNAGPGLGVVGPASNYASLSDFQIWICSLAMLLGRLEVFTLLILFTPAFWRK</sequence>
<comment type="function">
    <text evidence="12">Low-affinity potassium transport system. Interacts with Trk system potassium uptake protein TrkA.</text>
</comment>
<evidence type="ECO:0000256" key="3">
    <source>
        <dbReference type="ARBA" id="ARBA00022448"/>
    </source>
</evidence>
<feature type="transmembrane region" description="Helical" evidence="13">
    <location>
        <begin position="7"/>
        <end position="28"/>
    </location>
</feature>
<accession>A0ABS3GSL4</accession>
<keyword evidence="5 12" id="KW-0997">Cell inner membrane</keyword>
<evidence type="ECO:0000256" key="7">
    <source>
        <dbReference type="ARBA" id="ARBA00022692"/>
    </source>
</evidence>
<evidence type="ECO:0000313" key="14">
    <source>
        <dbReference type="EMBL" id="MBO0418047.1"/>
    </source>
</evidence>
<keyword evidence="7 13" id="KW-0812">Transmembrane</keyword>
<dbReference type="Proteomes" id="UP000664349">
    <property type="component" value="Unassembled WGS sequence"/>
</dbReference>
<evidence type="ECO:0000256" key="6">
    <source>
        <dbReference type="ARBA" id="ARBA00022538"/>
    </source>
</evidence>
<protein>
    <recommendedName>
        <fullName evidence="12">Trk system potassium uptake protein</fullName>
    </recommendedName>
</protein>
<evidence type="ECO:0000256" key="4">
    <source>
        <dbReference type="ARBA" id="ARBA00022475"/>
    </source>
</evidence>
<keyword evidence="11 12" id="KW-0472">Membrane</keyword>
<dbReference type="InterPro" id="IPR004772">
    <property type="entry name" value="TrkH"/>
</dbReference>
<keyword evidence="10 12" id="KW-0406">Ion transport</keyword>
<comment type="similarity">
    <text evidence="2 12">Belongs to the TrkH potassium transport family.</text>
</comment>
<evidence type="ECO:0000256" key="10">
    <source>
        <dbReference type="ARBA" id="ARBA00023065"/>
    </source>
</evidence>
<evidence type="ECO:0000256" key="1">
    <source>
        <dbReference type="ARBA" id="ARBA00004429"/>
    </source>
</evidence>
<feature type="transmembrane region" description="Helical" evidence="13">
    <location>
        <begin position="276"/>
        <end position="294"/>
    </location>
</feature>
<keyword evidence="4 12" id="KW-1003">Cell membrane</keyword>
<evidence type="ECO:0000256" key="13">
    <source>
        <dbReference type="SAM" id="Phobius"/>
    </source>
</evidence>
<comment type="subcellular location">
    <subcellularLocation>
        <location evidence="1 12">Cell inner membrane</location>
        <topology evidence="1 12">Multi-pass membrane protein</topology>
    </subcellularLocation>
</comment>
<evidence type="ECO:0000256" key="5">
    <source>
        <dbReference type="ARBA" id="ARBA00022519"/>
    </source>
</evidence>
<keyword evidence="9 13" id="KW-1133">Transmembrane helix</keyword>
<dbReference type="EMBL" id="JAFLRD010000024">
    <property type="protein sequence ID" value="MBO0418047.1"/>
    <property type="molecule type" value="Genomic_DNA"/>
</dbReference>
<feature type="transmembrane region" description="Helical" evidence="13">
    <location>
        <begin position="136"/>
        <end position="161"/>
    </location>
</feature>
<proteinExistence type="inferred from homology"/>
<evidence type="ECO:0000313" key="15">
    <source>
        <dbReference type="Proteomes" id="UP000664349"/>
    </source>
</evidence>
<evidence type="ECO:0000256" key="9">
    <source>
        <dbReference type="ARBA" id="ARBA00022989"/>
    </source>
</evidence>
<feature type="transmembrane region" description="Helical" evidence="13">
    <location>
        <begin position="70"/>
        <end position="91"/>
    </location>
</feature>
<keyword evidence="6 12" id="KW-0633">Potassium transport</keyword>
<dbReference type="InterPro" id="IPR003445">
    <property type="entry name" value="Cat_transpt"/>
</dbReference>
<feature type="transmembrane region" description="Helical" evidence="13">
    <location>
        <begin position="330"/>
        <end position="353"/>
    </location>
</feature>
<feature type="transmembrane region" description="Helical" evidence="13">
    <location>
        <begin position="454"/>
        <end position="482"/>
    </location>
</feature>
<organism evidence="14 15">
    <name type="scientific">Chromobacterium haemolyticum</name>
    <dbReference type="NCBI Taxonomy" id="394935"/>
    <lineage>
        <taxon>Bacteria</taxon>
        <taxon>Pseudomonadati</taxon>
        <taxon>Pseudomonadota</taxon>
        <taxon>Betaproteobacteria</taxon>
        <taxon>Neisseriales</taxon>
        <taxon>Chromobacteriaceae</taxon>
        <taxon>Chromobacterium</taxon>
    </lineage>
</organism>
<evidence type="ECO:0000256" key="11">
    <source>
        <dbReference type="ARBA" id="ARBA00023136"/>
    </source>
</evidence>
<feature type="transmembrane region" description="Helical" evidence="13">
    <location>
        <begin position="392"/>
        <end position="416"/>
    </location>
</feature>
<dbReference type="RefSeq" id="WP_052052258.1">
    <property type="nucleotide sequence ID" value="NZ_JAEILV010000026.1"/>
</dbReference>
<feature type="transmembrane region" description="Helical" evidence="13">
    <location>
        <begin position="182"/>
        <end position="200"/>
    </location>
</feature>
<keyword evidence="15" id="KW-1185">Reference proteome</keyword>
<feature type="transmembrane region" description="Helical" evidence="13">
    <location>
        <begin position="240"/>
        <end position="260"/>
    </location>
</feature>
<keyword evidence="8 12" id="KW-0630">Potassium</keyword>
<comment type="caution">
    <text evidence="14">The sequence shown here is derived from an EMBL/GenBank/DDBJ whole genome shotgun (WGS) entry which is preliminary data.</text>
</comment>
<gene>
    <name evidence="14" type="ORF">J1C50_21305</name>
</gene>
<evidence type="ECO:0000256" key="12">
    <source>
        <dbReference type="PIRNR" id="PIRNR006247"/>
    </source>
</evidence>
<dbReference type="PIRSF" id="PIRSF006247">
    <property type="entry name" value="TrkH"/>
    <property type="match status" value="1"/>
</dbReference>
<dbReference type="PANTHER" id="PTHR32024:SF2">
    <property type="entry name" value="TRK SYSTEM POTASSIUM UPTAKE PROTEIN TRKG-RELATED"/>
    <property type="match status" value="1"/>
</dbReference>
<keyword evidence="3 12" id="KW-0813">Transport</keyword>
<evidence type="ECO:0000256" key="8">
    <source>
        <dbReference type="ARBA" id="ARBA00022958"/>
    </source>
</evidence>
<evidence type="ECO:0000256" key="2">
    <source>
        <dbReference type="ARBA" id="ARBA00009137"/>
    </source>
</evidence>
<dbReference type="PANTHER" id="PTHR32024">
    <property type="entry name" value="TRK SYSTEM POTASSIUM UPTAKE PROTEIN TRKG-RELATED"/>
    <property type="match status" value="1"/>
</dbReference>
<feature type="transmembrane region" description="Helical" evidence="13">
    <location>
        <begin position="40"/>
        <end position="58"/>
    </location>
</feature>
<reference evidence="14 15" key="1">
    <citation type="submission" date="2021-03" db="EMBL/GenBank/DDBJ databases">
        <title>First Case of infection caused by Chromobacterium haemolyticum derived from water in China.</title>
        <authorList>
            <person name="Chen J."/>
            <person name="Liu C."/>
        </authorList>
    </citation>
    <scope>NUCLEOTIDE SEQUENCE [LARGE SCALE GENOMIC DNA]</scope>
    <source>
        <strain evidence="14 15">WJ-5</strain>
    </source>
</reference>